<dbReference type="InterPro" id="IPR036515">
    <property type="entry name" value="Transposase_17_sf"/>
</dbReference>
<accession>A0A3B1AWR1</accession>
<dbReference type="GO" id="GO:0004803">
    <property type="term" value="F:transposase activity"/>
    <property type="evidence" value="ECO:0007669"/>
    <property type="project" value="InterPro"/>
</dbReference>
<dbReference type="InterPro" id="IPR002686">
    <property type="entry name" value="Transposase_17"/>
</dbReference>
<dbReference type="PANTHER" id="PTHR36966">
    <property type="entry name" value="REP-ASSOCIATED TYROSINE TRANSPOSASE"/>
    <property type="match status" value="1"/>
</dbReference>
<evidence type="ECO:0000259" key="1">
    <source>
        <dbReference type="SMART" id="SM01321"/>
    </source>
</evidence>
<dbReference type="EMBL" id="UOFU01000363">
    <property type="protein sequence ID" value="VAX04113.1"/>
    <property type="molecule type" value="Genomic_DNA"/>
</dbReference>
<dbReference type="InterPro" id="IPR052715">
    <property type="entry name" value="RAYT_transposase"/>
</dbReference>
<dbReference type="GO" id="GO:0006313">
    <property type="term" value="P:DNA transposition"/>
    <property type="evidence" value="ECO:0007669"/>
    <property type="project" value="InterPro"/>
</dbReference>
<organism evidence="2">
    <name type="scientific">hydrothermal vent metagenome</name>
    <dbReference type="NCBI Taxonomy" id="652676"/>
    <lineage>
        <taxon>unclassified sequences</taxon>
        <taxon>metagenomes</taxon>
        <taxon>ecological metagenomes</taxon>
    </lineage>
</organism>
<protein>
    <recommendedName>
        <fullName evidence="1">Transposase IS200-like domain-containing protein</fullName>
    </recommendedName>
</protein>
<feature type="non-terminal residue" evidence="2">
    <location>
        <position position="174"/>
    </location>
</feature>
<dbReference type="GO" id="GO:0043565">
    <property type="term" value="F:sequence-specific DNA binding"/>
    <property type="evidence" value="ECO:0007669"/>
    <property type="project" value="TreeGrafter"/>
</dbReference>
<reference evidence="2" key="1">
    <citation type="submission" date="2018-06" db="EMBL/GenBank/DDBJ databases">
        <authorList>
            <person name="Zhirakovskaya E."/>
        </authorList>
    </citation>
    <scope>NUCLEOTIDE SEQUENCE</scope>
</reference>
<feature type="domain" description="Transposase IS200-like" evidence="1">
    <location>
        <begin position="56"/>
        <end position="174"/>
    </location>
</feature>
<gene>
    <name evidence="2" type="ORF">MNBD_GAMMA20-922</name>
</gene>
<dbReference type="Pfam" id="PF01797">
    <property type="entry name" value="Y1_Tnp"/>
    <property type="match status" value="1"/>
</dbReference>
<evidence type="ECO:0000313" key="2">
    <source>
        <dbReference type="EMBL" id="VAX04113.1"/>
    </source>
</evidence>
<proteinExistence type="predicted"/>
<dbReference type="Gene3D" id="3.30.70.1290">
    <property type="entry name" value="Transposase IS200-like"/>
    <property type="match status" value="1"/>
</dbReference>
<dbReference type="AlphaFoldDB" id="A0A3B1AWR1"/>
<name>A0A3B1AWR1_9ZZZZ</name>
<sequence length="174" mass="20757">MWVGIDHDSHCRWAMPTLHGLVITQGCVGTAHHFTAGMLEKYQGREYMPNYRRSAVPGARYFFTLVTYRRQPILANPESRTILRQVIEEVRQQHPFTIDAWVLLPDHMHCLWTLPDQDADYSRRRGMIKAGFTKQVKPLFQRGARLNQSRQRHREGTIWQRRFWEHQIRDEVDF</sequence>
<dbReference type="PANTHER" id="PTHR36966:SF1">
    <property type="entry name" value="REP-ASSOCIATED TYROSINE TRANSPOSASE"/>
    <property type="match status" value="1"/>
</dbReference>
<dbReference type="NCBIfam" id="NF047646">
    <property type="entry name" value="REP_Tyr_transpos"/>
    <property type="match status" value="1"/>
</dbReference>
<dbReference type="SMART" id="SM01321">
    <property type="entry name" value="Y1_Tnp"/>
    <property type="match status" value="1"/>
</dbReference>
<dbReference type="SUPFAM" id="SSF143422">
    <property type="entry name" value="Transposase IS200-like"/>
    <property type="match status" value="1"/>
</dbReference>